<evidence type="ECO:0000313" key="4">
    <source>
        <dbReference type="Proteomes" id="UP001212821"/>
    </source>
</evidence>
<keyword evidence="4" id="KW-1185">Reference proteome</keyword>
<evidence type="ECO:0000313" key="3">
    <source>
        <dbReference type="EMBL" id="WBP89928.1"/>
    </source>
</evidence>
<dbReference type="RefSeq" id="WP_270148429.1">
    <property type="nucleotide sequence ID" value="NZ_CP115450.1"/>
</dbReference>
<feature type="domain" description="Transposase putative helix-turn-helix" evidence="2">
    <location>
        <begin position="16"/>
        <end position="50"/>
    </location>
</feature>
<dbReference type="Proteomes" id="UP001212821">
    <property type="component" value="Chromosome"/>
</dbReference>
<organism evidence="3 4">
    <name type="scientific">Kitasatospora cathayae</name>
    <dbReference type="NCBI Taxonomy" id="3004092"/>
    <lineage>
        <taxon>Bacteria</taxon>
        <taxon>Bacillati</taxon>
        <taxon>Actinomycetota</taxon>
        <taxon>Actinomycetes</taxon>
        <taxon>Kitasatosporales</taxon>
        <taxon>Streptomycetaceae</taxon>
        <taxon>Kitasatospora</taxon>
    </lineage>
</organism>
<evidence type="ECO:0000259" key="2">
    <source>
        <dbReference type="Pfam" id="PF12323"/>
    </source>
</evidence>
<name>A0ABY7QB08_9ACTN</name>
<protein>
    <submittedName>
        <fullName evidence="3">Transposase</fullName>
    </submittedName>
</protein>
<feature type="compositionally biased region" description="Pro residues" evidence="1">
    <location>
        <begin position="178"/>
        <end position="193"/>
    </location>
</feature>
<dbReference type="Pfam" id="PF12323">
    <property type="entry name" value="HTH_OrfB_IS605"/>
    <property type="match status" value="1"/>
</dbReference>
<feature type="region of interest" description="Disordered" evidence="1">
    <location>
        <begin position="98"/>
        <end position="120"/>
    </location>
</feature>
<feature type="region of interest" description="Disordered" evidence="1">
    <location>
        <begin position="151"/>
        <end position="200"/>
    </location>
</feature>
<dbReference type="EMBL" id="CP115450">
    <property type="protein sequence ID" value="WBP89928.1"/>
    <property type="molecule type" value="Genomic_DNA"/>
</dbReference>
<proteinExistence type="predicted"/>
<reference evidence="4" key="1">
    <citation type="submission" date="2022-12" db="EMBL/GenBank/DDBJ databases">
        <authorList>
            <person name="Mo P."/>
        </authorList>
    </citation>
    <scope>NUCLEOTIDE SEQUENCE [LARGE SCALE GENOMIC DNA]</scope>
    <source>
        <strain evidence="4">HUAS 3-15</strain>
    </source>
</reference>
<accession>A0ABY7QB08</accession>
<dbReference type="InterPro" id="IPR021027">
    <property type="entry name" value="Transposase_put_HTH"/>
</dbReference>
<sequence length="200" mass="21757">MEQHADQVPVPQAELTTSQRKGAARAFGCARVAYNDGLRLCLEADERGEKIPSTAALSKLVVTDGKKKPGRAWLGEVSAVALQQSVRDLGQAWSNHFASRKGTRRGPKIEQPSFKSKKDHRDAIRFTANARFKITPSGRLRLPGTGEVKVRWSHELPSDPTSITLIRTRQDGSSSPSSPRPNPPPTCCRPPPARSASASD</sequence>
<gene>
    <name evidence="3" type="ORF">O1G21_31515</name>
</gene>
<evidence type="ECO:0000256" key="1">
    <source>
        <dbReference type="SAM" id="MobiDB-lite"/>
    </source>
</evidence>